<evidence type="ECO:0000313" key="1">
    <source>
        <dbReference type="EMBL" id="SCM10282.1"/>
    </source>
</evidence>
<reference evidence="1 2" key="1">
    <citation type="submission" date="2016-08" db="EMBL/GenBank/DDBJ databases">
        <authorList>
            <consortium name="Pathogen Informatics"/>
        </authorList>
    </citation>
    <scope>NUCLEOTIDE SEQUENCE [LARGE SCALE GENOMIC DNA]</scope>
    <source>
        <strain evidence="1 2">DS</strain>
    </source>
</reference>
<accession>A0A1C6XW49</accession>
<evidence type="ECO:0000313" key="2">
    <source>
        <dbReference type="Proteomes" id="UP000507536"/>
    </source>
</evidence>
<dbReference type="Proteomes" id="UP000507536">
    <property type="component" value="Chromosome 13"/>
</dbReference>
<protein>
    <submittedName>
        <fullName evidence="1">Uncharacterized protein</fullName>
    </submittedName>
</protein>
<proteinExistence type="predicted"/>
<dbReference type="EMBL" id="LT608193">
    <property type="protein sequence ID" value="SCM10282.1"/>
    <property type="molecule type" value="Genomic_DNA"/>
</dbReference>
<name>A0A1C6XW49_PLACE</name>
<dbReference type="AlphaFoldDB" id="A0A1C6XW49"/>
<sequence length="706" mass="83274">MYLIMKYAEYYVKQNIVSLNIQFDIFTKSFINYLLTSKIALNHVKASIIIKKKKSIKNFHLYKVKFTLIYNHKNDCEYDQKILSIKKGSDKNNSYNAEPSIKGRNDGAQNVFPSKKIQLNYVNYSVNKGEDNYVHIEKSEHNEKREICEKDVYKKYNNNNSPSFLRYNKPIKKEDIYSTEHKNLDNGKNICADKCINRKTENENEATKRFVETKPNGIHGSNNKNETKTGTVQALKEKNEENKNKKFENNQFCDLTSVLEIQEIFSKGKFSKEINVQLKEKKKKLCKYIMLPSMLTIINGKIKSINFLLNKKLSIILLVEIIVNRKNTSFFDIYKNRELDNMLKLKENIIQCKVCNKNIMFYTNINLIMPYVYLNIPNFFDHAFCEECETVSWDSIKDTDNNIYIFSNSLCFNYNLTNHYNIVINRNEAKNYRYFFFCEFCYNTLGYLENERNRSIANFSKMNNGASKINNNMSAVLCGLSKSTNKDEYVNINQFFLLKSNDSKYPLIENNPDKCKEIVKENVPFHEKKKTTDHFEKCAQTNSSEDNNNVNSDNTNCENLNLKIYLFKHKIKMLLKNKNIFKSYNDLLFLSEYMHNKMEKHNIATFYLKSYEQIKIIEIKILIKKLYICNIMNTKKHYDENSICFQKVMKVLYCLKKQGDENKISNSEIINISKNVYNDVLNMLINYSFKSDIFANALFSYLHLVQ</sequence>
<gene>
    <name evidence="1" type="ORF">PCHDS_000387500</name>
</gene>
<organism evidence="1 2">
    <name type="scientific">Plasmodium chabaudi adami</name>
    <dbReference type="NCBI Taxonomy" id="5826"/>
    <lineage>
        <taxon>Eukaryota</taxon>
        <taxon>Sar</taxon>
        <taxon>Alveolata</taxon>
        <taxon>Apicomplexa</taxon>
        <taxon>Aconoidasida</taxon>
        <taxon>Haemosporida</taxon>
        <taxon>Plasmodiidae</taxon>
        <taxon>Plasmodium</taxon>
        <taxon>Plasmodium (Vinckeia)</taxon>
    </lineage>
</organism>